<keyword evidence="4 7" id="KW-0949">S-adenosyl-L-methionine</keyword>
<evidence type="ECO:0000259" key="9">
    <source>
        <dbReference type="PROSITE" id="PS00028"/>
    </source>
</evidence>
<feature type="domain" description="C2H2-type" evidence="9">
    <location>
        <begin position="29"/>
        <end position="50"/>
    </location>
</feature>
<dbReference type="EC" id="2.1.1.319" evidence="1"/>
<dbReference type="PANTHER" id="PTHR11006">
    <property type="entry name" value="PROTEIN ARGININE N-METHYLTRANSFERASE"/>
    <property type="match status" value="1"/>
</dbReference>
<dbReference type="AlphaFoldDB" id="A0A8K0RGT9"/>
<dbReference type="Pfam" id="PF22528">
    <property type="entry name" value="PRMT_C"/>
    <property type="match status" value="1"/>
</dbReference>
<dbReference type="Gene3D" id="2.70.160.11">
    <property type="entry name" value="Hnrnp arginine n-methyltransferase1"/>
    <property type="match status" value="1"/>
</dbReference>
<gene>
    <name evidence="10" type="ORF">FB567DRAFT_168525</name>
</gene>
<dbReference type="GO" id="GO:0042054">
    <property type="term" value="F:histone methyltransferase activity"/>
    <property type="evidence" value="ECO:0007669"/>
    <property type="project" value="TreeGrafter"/>
</dbReference>
<evidence type="ECO:0000256" key="8">
    <source>
        <dbReference type="SAM" id="MobiDB-lite"/>
    </source>
</evidence>
<name>A0A8K0RGT9_9PLEO</name>
<keyword evidence="2 7" id="KW-0489">Methyltransferase</keyword>
<dbReference type="SUPFAM" id="SSF57667">
    <property type="entry name" value="beta-beta-alpha zinc fingers"/>
    <property type="match status" value="1"/>
</dbReference>
<dbReference type="CDD" id="cd02440">
    <property type="entry name" value="AdoMet_MTases"/>
    <property type="match status" value="1"/>
</dbReference>
<evidence type="ECO:0000313" key="11">
    <source>
        <dbReference type="Proteomes" id="UP000813461"/>
    </source>
</evidence>
<dbReference type="GO" id="GO:0032259">
    <property type="term" value="P:methylation"/>
    <property type="evidence" value="ECO:0007669"/>
    <property type="project" value="UniProtKB-KW"/>
</dbReference>
<keyword evidence="11" id="KW-1185">Reference proteome</keyword>
<dbReference type="OrthoDB" id="7848332at2759"/>
<accession>A0A8K0RGT9</accession>
<sequence>MAYSDSDSASSAGSIREDESEPDTTTFKCLFCDQQWSRVPEMSAHCNTEHQFNLTKTIQDLGPEADELTVIKLVNFLRAEVQKGTSVQSISIPGLAGSASDKYLQPTLEDDALLFELGDLMPGFDADVVDYDEFEAKLQRDMPEDFAKIKITSDRDEDYFESYKGNSIHREMIEDRVRTEGYRDFIEKNAEVFAGKTVLDVGCGTGILSLFCARAGAKKVFAVDNSGIAVRAKEIIAKNGYQDRIEVIQGRVEDFNTQRLVGKEKVDIIISEWMGYGLLFEGMLDSVLRARDMYLKPEGILVPSHCNIRLAPIADSEWIAQSTSEKFWSNVYGFDFSPMVPGGLLNTHEIGVFDVPEQALCGSASSHLLEMKTVSVTELSFKVPLRMTLDRDIKSLDAVAIWFDTIFVHSGSSQDLRTIESVTWGQNGIPGLGFSTGPTNTATHWHQAVLLLDKEVAARQAFSKGSVLQGTLQYAKEKGDDRGITVSVEWEGEGAGGDKIKGSVTRTMA</sequence>
<dbReference type="FunFam" id="2.70.160.11:FF:000016">
    <property type="entry name" value="Protein arginine methyltransferase RmtB"/>
    <property type="match status" value="1"/>
</dbReference>
<dbReference type="GO" id="GO:0035242">
    <property type="term" value="F:protein-arginine omega-N asymmetric methyltransferase activity"/>
    <property type="evidence" value="ECO:0007669"/>
    <property type="project" value="UniProtKB-EC"/>
</dbReference>
<dbReference type="Proteomes" id="UP000813461">
    <property type="component" value="Unassembled WGS sequence"/>
</dbReference>
<evidence type="ECO:0000256" key="2">
    <source>
        <dbReference type="ARBA" id="ARBA00022603"/>
    </source>
</evidence>
<proteinExistence type="predicted"/>
<feature type="compositionally biased region" description="Low complexity" evidence="8">
    <location>
        <begin position="1"/>
        <end position="14"/>
    </location>
</feature>
<dbReference type="InterPro" id="IPR055135">
    <property type="entry name" value="PRMT_dom"/>
</dbReference>
<organism evidence="10 11">
    <name type="scientific">Paraphoma chrysanthemicola</name>
    <dbReference type="NCBI Taxonomy" id="798071"/>
    <lineage>
        <taxon>Eukaryota</taxon>
        <taxon>Fungi</taxon>
        <taxon>Dikarya</taxon>
        <taxon>Ascomycota</taxon>
        <taxon>Pezizomycotina</taxon>
        <taxon>Dothideomycetes</taxon>
        <taxon>Pleosporomycetidae</taxon>
        <taxon>Pleosporales</taxon>
        <taxon>Pleosporineae</taxon>
        <taxon>Phaeosphaeriaceae</taxon>
        <taxon>Paraphoma</taxon>
    </lineage>
</organism>
<dbReference type="Pfam" id="PF06325">
    <property type="entry name" value="PrmA"/>
    <property type="match status" value="1"/>
</dbReference>
<dbReference type="PROSITE" id="PS00028">
    <property type="entry name" value="ZINC_FINGER_C2H2_1"/>
    <property type="match status" value="1"/>
</dbReference>
<dbReference type="Gene3D" id="3.40.50.150">
    <property type="entry name" value="Vaccinia Virus protein VP39"/>
    <property type="match status" value="1"/>
</dbReference>
<dbReference type="SUPFAM" id="SSF53335">
    <property type="entry name" value="S-adenosyl-L-methionine-dependent methyltransferases"/>
    <property type="match status" value="1"/>
</dbReference>
<dbReference type="PROSITE" id="PS51678">
    <property type="entry name" value="SAM_MT_PRMT"/>
    <property type="match status" value="1"/>
</dbReference>
<evidence type="ECO:0000256" key="3">
    <source>
        <dbReference type="ARBA" id="ARBA00022679"/>
    </source>
</evidence>
<evidence type="ECO:0000256" key="5">
    <source>
        <dbReference type="ARBA" id="ARBA00047384"/>
    </source>
</evidence>
<dbReference type="InterPro" id="IPR036236">
    <property type="entry name" value="Znf_C2H2_sf"/>
</dbReference>
<dbReference type="FunFam" id="3.40.50.150:FF:000003">
    <property type="entry name" value="Blast:Protein arginine N-methyltransferase 1"/>
    <property type="match status" value="1"/>
</dbReference>
<protein>
    <recommendedName>
        <fullName evidence="1">type I protein arginine methyltransferase</fullName>
        <ecNumber evidence="1">2.1.1.319</ecNumber>
    </recommendedName>
</protein>
<evidence type="ECO:0000256" key="1">
    <source>
        <dbReference type="ARBA" id="ARBA00011925"/>
    </source>
</evidence>
<evidence type="ECO:0000313" key="10">
    <source>
        <dbReference type="EMBL" id="KAH7093157.1"/>
    </source>
</evidence>
<evidence type="ECO:0000256" key="6">
    <source>
        <dbReference type="ARBA" id="ARBA00049303"/>
    </source>
</evidence>
<comment type="catalytic activity">
    <reaction evidence="6">
        <text>L-arginyl-[protein] + S-adenosyl-L-methionine = N(omega)-methyl-L-arginyl-[protein] + S-adenosyl-L-homocysteine + H(+)</text>
        <dbReference type="Rhea" id="RHEA:48100"/>
        <dbReference type="Rhea" id="RHEA-COMP:10532"/>
        <dbReference type="Rhea" id="RHEA-COMP:11990"/>
        <dbReference type="ChEBI" id="CHEBI:15378"/>
        <dbReference type="ChEBI" id="CHEBI:29965"/>
        <dbReference type="ChEBI" id="CHEBI:57856"/>
        <dbReference type="ChEBI" id="CHEBI:59789"/>
        <dbReference type="ChEBI" id="CHEBI:65280"/>
    </reaction>
    <physiologicalReaction direction="left-to-right" evidence="6">
        <dbReference type="Rhea" id="RHEA:48101"/>
    </physiologicalReaction>
</comment>
<dbReference type="InterPro" id="IPR013087">
    <property type="entry name" value="Znf_C2H2_type"/>
</dbReference>
<comment type="caution">
    <text evidence="10">The sequence shown here is derived from an EMBL/GenBank/DDBJ whole genome shotgun (WGS) entry which is preliminary data.</text>
</comment>
<evidence type="ECO:0000256" key="7">
    <source>
        <dbReference type="PROSITE-ProRule" id="PRU01015"/>
    </source>
</evidence>
<evidence type="ECO:0000256" key="4">
    <source>
        <dbReference type="ARBA" id="ARBA00022691"/>
    </source>
</evidence>
<dbReference type="GO" id="GO:0005634">
    <property type="term" value="C:nucleus"/>
    <property type="evidence" value="ECO:0007669"/>
    <property type="project" value="TreeGrafter"/>
</dbReference>
<reference evidence="10" key="1">
    <citation type="journal article" date="2021" name="Nat. Commun.">
        <title>Genetic determinants of endophytism in the Arabidopsis root mycobiome.</title>
        <authorList>
            <person name="Mesny F."/>
            <person name="Miyauchi S."/>
            <person name="Thiergart T."/>
            <person name="Pickel B."/>
            <person name="Atanasova L."/>
            <person name="Karlsson M."/>
            <person name="Huettel B."/>
            <person name="Barry K.W."/>
            <person name="Haridas S."/>
            <person name="Chen C."/>
            <person name="Bauer D."/>
            <person name="Andreopoulos W."/>
            <person name="Pangilinan J."/>
            <person name="LaButti K."/>
            <person name="Riley R."/>
            <person name="Lipzen A."/>
            <person name="Clum A."/>
            <person name="Drula E."/>
            <person name="Henrissat B."/>
            <person name="Kohler A."/>
            <person name="Grigoriev I.V."/>
            <person name="Martin F.M."/>
            <person name="Hacquard S."/>
        </authorList>
    </citation>
    <scope>NUCLEOTIDE SEQUENCE</scope>
    <source>
        <strain evidence="10">MPI-SDFR-AT-0120</strain>
    </source>
</reference>
<comment type="catalytic activity">
    <reaction evidence="5">
        <text>L-arginyl-[protein] + 2 S-adenosyl-L-methionine = N(omega),N(omega)-dimethyl-L-arginyl-[protein] + 2 S-adenosyl-L-homocysteine + 2 H(+)</text>
        <dbReference type="Rhea" id="RHEA:48096"/>
        <dbReference type="Rhea" id="RHEA-COMP:10532"/>
        <dbReference type="Rhea" id="RHEA-COMP:11991"/>
        <dbReference type="ChEBI" id="CHEBI:15378"/>
        <dbReference type="ChEBI" id="CHEBI:29965"/>
        <dbReference type="ChEBI" id="CHEBI:57856"/>
        <dbReference type="ChEBI" id="CHEBI:59789"/>
        <dbReference type="ChEBI" id="CHEBI:61897"/>
        <dbReference type="EC" id="2.1.1.319"/>
    </reaction>
    <physiologicalReaction direction="left-to-right" evidence="5">
        <dbReference type="Rhea" id="RHEA:48097"/>
    </physiologicalReaction>
</comment>
<dbReference type="InterPro" id="IPR025799">
    <property type="entry name" value="Arg_MeTrfase"/>
</dbReference>
<keyword evidence="3 7" id="KW-0808">Transferase</keyword>
<dbReference type="EMBL" id="JAGMVJ010000002">
    <property type="protein sequence ID" value="KAH7093157.1"/>
    <property type="molecule type" value="Genomic_DNA"/>
</dbReference>
<dbReference type="PANTHER" id="PTHR11006:SF123">
    <property type="entry name" value="RIBOSOMAL PROTEIN ARGININE N-METHYLTRANSFERASE RMT3"/>
    <property type="match status" value="1"/>
</dbReference>
<feature type="region of interest" description="Disordered" evidence="8">
    <location>
        <begin position="1"/>
        <end position="20"/>
    </location>
</feature>
<dbReference type="InterPro" id="IPR029063">
    <property type="entry name" value="SAM-dependent_MTases_sf"/>
</dbReference>